<dbReference type="Proteomes" id="UP001054945">
    <property type="component" value="Unassembled WGS sequence"/>
</dbReference>
<evidence type="ECO:0000313" key="2">
    <source>
        <dbReference type="EMBL" id="GIY19432.1"/>
    </source>
</evidence>
<feature type="transmembrane region" description="Helical" evidence="1">
    <location>
        <begin position="31"/>
        <end position="52"/>
    </location>
</feature>
<feature type="transmembrane region" description="Helical" evidence="1">
    <location>
        <begin position="97"/>
        <end position="121"/>
    </location>
</feature>
<evidence type="ECO:0000256" key="1">
    <source>
        <dbReference type="SAM" id="Phobius"/>
    </source>
</evidence>
<gene>
    <name evidence="2" type="primary">NPC1</name>
    <name evidence="2" type="ORF">CEXT_118581</name>
</gene>
<keyword evidence="1" id="KW-0812">Transmembrane</keyword>
<dbReference type="PANTHER" id="PTHR45727">
    <property type="entry name" value="NPC INTRACELLULAR CHOLESTEROL TRANSPORTER 1"/>
    <property type="match status" value="1"/>
</dbReference>
<dbReference type="Gene3D" id="1.20.1640.10">
    <property type="entry name" value="Multidrug efflux transporter AcrB transmembrane domain"/>
    <property type="match status" value="1"/>
</dbReference>
<accession>A0AAV4RDL4</accession>
<sequence>MWPDTLRSLGLSTAAVFVATFLLLGLDLHSAVIVTMAVVAIVLNIMGLMYWWNISLNAVSLVNLVVAVGISVEFCSHLTRSFVLSEKPSRVLRAQDALCQMGTSVLSGITLTDCGILVWLLPNLKYFKCSISGCILAL</sequence>
<feature type="transmembrane region" description="Helical" evidence="1">
    <location>
        <begin position="6"/>
        <end position="24"/>
    </location>
</feature>
<keyword evidence="1" id="KW-1133">Transmembrane helix</keyword>
<organism evidence="2 3">
    <name type="scientific">Caerostris extrusa</name>
    <name type="common">Bark spider</name>
    <name type="synonym">Caerostris bankana</name>
    <dbReference type="NCBI Taxonomy" id="172846"/>
    <lineage>
        <taxon>Eukaryota</taxon>
        <taxon>Metazoa</taxon>
        <taxon>Ecdysozoa</taxon>
        <taxon>Arthropoda</taxon>
        <taxon>Chelicerata</taxon>
        <taxon>Arachnida</taxon>
        <taxon>Araneae</taxon>
        <taxon>Araneomorphae</taxon>
        <taxon>Entelegynae</taxon>
        <taxon>Araneoidea</taxon>
        <taxon>Araneidae</taxon>
        <taxon>Caerostris</taxon>
    </lineage>
</organism>
<comment type="caution">
    <text evidence="2">The sequence shown here is derived from an EMBL/GenBank/DDBJ whole genome shotgun (WGS) entry which is preliminary data.</text>
</comment>
<keyword evidence="3" id="KW-1185">Reference proteome</keyword>
<reference evidence="2 3" key="1">
    <citation type="submission" date="2021-06" db="EMBL/GenBank/DDBJ databases">
        <title>Caerostris extrusa draft genome.</title>
        <authorList>
            <person name="Kono N."/>
            <person name="Arakawa K."/>
        </authorList>
    </citation>
    <scope>NUCLEOTIDE SEQUENCE [LARGE SCALE GENOMIC DNA]</scope>
</reference>
<dbReference type="GO" id="GO:0015918">
    <property type="term" value="P:sterol transport"/>
    <property type="evidence" value="ECO:0007669"/>
    <property type="project" value="TreeGrafter"/>
</dbReference>
<dbReference type="GO" id="GO:0030299">
    <property type="term" value="P:intestinal cholesterol absorption"/>
    <property type="evidence" value="ECO:0007669"/>
    <property type="project" value="TreeGrafter"/>
</dbReference>
<feature type="transmembrane region" description="Helical" evidence="1">
    <location>
        <begin position="58"/>
        <end position="76"/>
    </location>
</feature>
<name>A0AAV4RDL4_CAEEX</name>
<dbReference type="SUPFAM" id="SSF82866">
    <property type="entry name" value="Multidrug efflux transporter AcrB transmembrane domain"/>
    <property type="match status" value="1"/>
</dbReference>
<proteinExistence type="predicted"/>
<dbReference type="AlphaFoldDB" id="A0AAV4RDL4"/>
<dbReference type="PANTHER" id="PTHR45727:SF2">
    <property type="entry name" value="NPC INTRACELLULAR CHOLESTEROL TRANSPORTER 1"/>
    <property type="match status" value="1"/>
</dbReference>
<keyword evidence="1" id="KW-0472">Membrane</keyword>
<protein>
    <submittedName>
        <fullName evidence="2">NPC intracellular cholesterol transporter 1</fullName>
    </submittedName>
</protein>
<dbReference type="GO" id="GO:0005886">
    <property type="term" value="C:plasma membrane"/>
    <property type="evidence" value="ECO:0007669"/>
    <property type="project" value="TreeGrafter"/>
</dbReference>
<evidence type="ECO:0000313" key="3">
    <source>
        <dbReference type="Proteomes" id="UP001054945"/>
    </source>
</evidence>
<dbReference type="GO" id="GO:0015485">
    <property type="term" value="F:cholesterol binding"/>
    <property type="evidence" value="ECO:0007669"/>
    <property type="project" value="TreeGrafter"/>
</dbReference>
<dbReference type="GO" id="GO:0042632">
    <property type="term" value="P:cholesterol homeostasis"/>
    <property type="evidence" value="ECO:0007669"/>
    <property type="project" value="TreeGrafter"/>
</dbReference>
<dbReference type="EMBL" id="BPLR01007755">
    <property type="protein sequence ID" value="GIY19432.1"/>
    <property type="molecule type" value="Genomic_DNA"/>
</dbReference>